<accession>A0A6L6ZTB2</accession>
<dbReference type="RefSeq" id="WP_160162023.1">
    <property type="nucleotide sequence ID" value="NZ_WTMY01000028.1"/>
</dbReference>
<name>A0A6L6ZTB2_ECOLX</name>
<organism evidence="1 2">
    <name type="scientific">Escherichia coli</name>
    <dbReference type="NCBI Taxonomy" id="562"/>
    <lineage>
        <taxon>Bacteria</taxon>
        <taxon>Pseudomonadati</taxon>
        <taxon>Pseudomonadota</taxon>
        <taxon>Gammaproteobacteria</taxon>
        <taxon>Enterobacterales</taxon>
        <taxon>Enterobacteriaceae</taxon>
        <taxon>Escherichia</taxon>
    </lineage>
</organism>
<gene>
    <name evidence="1" type="ORF">GQM04_05410</name>
</gene>
<dbReference type="EMBL" id="WTMY01000028">
    <property type="protein sequence ID" value="MWL44982.1"/>
    <property type="molecule type" value="Genomic_DNA"/>
</dbReference>
<reference evidence="1 2" key="1">
    <citation type="submission" date="2019-12" db="EMBL/GenBank/DDBJ databases">
        <title>Enteriobacteria Tanzani isolates_10432.</title>
        <authorList>
            <person name="Subbiah M."/>
            <person name="Call D."/>
        </authorList>
    </citation>
    <scope>NUCLEOTIDE SEQUENCE [LARGE SCALE GENOMIC DNA]</scope>
    <source>
        <strain evidence="1 2">10432wF6</strain>
    </source>
</reference>
<evidence type="ECO:0000313" key="1">
    <source>
        <dbReference type="EMBL" id="MWL44982.1"/>
    </source>
</evidence>
<proteinExistence type="predicted"/>
<protein>
    <submittedName>
        <fullName evidence="1">Phage tail protein</fullName>
    </submittedName>
</protein>
<dbReference type="AlphaFoldDB" id="A0A6L6ZTB2"/>
<sequence length="334" mass="35756">MYFVDNNTGTTEMPALAPSQGTEVKWFTEGDGNKGISHIGQDWLNIIQAELLAILTEGKIQPDKTKLNQLTLAIKAIITANAFSRKNNLKEIQDAGADAQTNARKALGLGGLATKDKLSSTDVGALEKSKNLSDVPDKATARTNIEVYSKTEGDGRYLRKDQNLKDVGNAATARKNLSVYSKSDVYTKEEGDNRYLRKDQNGADVADKSTFIDNLGLRETVNKAANALPSNGTAVAANRLANAHTINGVPFDGTKDINITSGMTQGDGDARYVQNVRLGSETSVLMPFGGKVGTGGCIITALSIAGEVDSSADFAYFRPLQIYINGSWITVSQL</sequence>
<evidence type="ECO:0000313" key="2">
    <source>
        <dbReference type="Proteomes" id="UP000487258"/>
    </source>
</evidence>
<comment type="caution">
    <text evidence="1">The sequence shown here is derived from an EMBL/GenBank/DDBJ whole genome shotgun (WGS) entry which is preliminary data.</text>
</comment>
<dbReference type="Proteomes" id="UP000487258">
    <property type="component" value="Unassembled WGS sequence"/>
</dbReference>